<protein>
    <submittedName>
        <fullName evidence="1">Replication protein</fullName>
    </submittedName>
</protein>
<name>A0ABC8CZC3_CLOBO</name>
<dbReference type="EMBL" id="CP027777">
    <property type="protein sequence ID" value="AVQ40643.1"/>
    <property type="molecule type" value="Genomic_DNA"/>
</dbReference>
<accession>A0ABC8CZC3</accession>
<gene>
    <name evidence="1" type="ORF">C7M56_08205</name>
</gene>
<dbReference type="AlphaFoldDB" id="A0ABC8CZC3"/>
<proteinExistence type="predicted"/>
<organism evidence="1 2">
    <name type="scientific">Clostridium botulinum</name>
    <dbReference type="NCBI Taxonomy" id="1491"/>
    <lineage>
        <taxon>Bacteria</taxon>
        <taxon>Bacillati</taxon>
        <taxon>Bacillota</taxon>
        <taxon>Clostridia</taxon>
        <taxon>Eubacteriales</taxon>
        <taxon>Clostridiaceae</taxon>
        <taxon>Clostridium</taxon>
    </lineage>
</organism>
<evidence type="ECO:0000313" key="2">
    <source>
        <dbReference type="Proteomes" id="UP000240615"/>
    </source>
</evidence>
<dbReference type="Proteomes" id="UP000240615">
    <property type="component" value="Chromosome"/>
</dbReference>
<evidence type="ECO:0000313" key="1">
    <source>
        <dbReference type="EMBL" id="AVQ40643.1"/>
    </source>
</evidence>
<sequence length="40" mass="5035">MLCRRQSKIIFFHFRLKITVTDFKGIKTRNTFRENRYLKK</sequence>
<reference evidence="1 2" key="1">
    <citation type="submission" date="2018-01" db="EMBL/GenBank/DDBJ databases">
        <title>Genetic Diversity of Clostridium botulinum in seafood.</title>
        <authorList>
            <person name="Athira V."/>
            <person name="Arun Jyothi P.V."/>
            <person name="Lalitha K.V."/>
            <person name="Joseph T.C."/>
        </authorList>
    </citation>
    <scope>NUCLEOTIDE SEQUENCE [LARGE SCALE GENOMIC DNA]</scope>
    <source>
        <strain evidence="1 2">Mfbjulcb8</strain>
    </source>
</reference>